<feature type="region of interest" description="Disordered" evidence="1">
    <location>
        <begin position="169"/>
        <end position="194"/>
    </location>
</feature>
<reference evidence="4" key="1">
    <citation type="journal article" date="2019" name="Int. J. Syst. Evol. Microbiol.">
        <title>The Global Catalogue of Microorganisms (GCM) 10K type strain sequencing project: providing services to taxonomists for standard genome sequencing and annotation.</title>
        <authorList>
            <consortium name="The Broad Institute Genomics Platform"/>
            <consortium name="The Broad Institute Genome Sequencing Center for Infectious Disease"/>
            <person name="Wu L."/>
            <person name="Ma J."/>
        </authorList>
    </citation>
    <scope>NUCLEOTIDE SEQUENCE [LARGE SCALE GENOMIC DNA]</scope>
    <source>
        <strain evidence="4">KCTC 42087</strain>
    </source>
</reference>
<feature type="transmembrane region" description="Helical" evidence="2">
    <location>
        <begin position="32"/>
        <end position="53"/>
    </location>
</feature>
<dbReference type="Proteomes" id="UP001596074">
    <property type="component" value="Unassembled WGS sequence"/>
</dbReference>
<sequence>MKPRNKREERLLELTQERPKRWSAGRAGRRRAVLLCAGLLGLLWVNAGVSYALAPSDAAMFTCFAIIAVVVVAASVLFRALIVGTRGTIGLPEHLLDERQRGERLRAHALSHRLTLILLFVVYFAVPAAVGSDDSISRIPSAAVFLLFAALLATVAVMPTLVIAWRVPEPPGDGEDGEDDAHDNDGHDAYGKRA</sequence>
<keyword evidence="2" id="KW-1133">Transmembrane helix</keyword>
<feature type="compositionally biased region" description="Acidic residues" evidence="1">
    <location>
        <begin position="172"/>
        <end position="182"/>
    </location>
</feature>
<dbReference type="RefSeq" id="WP_378282432.1">
    <property type="nucleotide sequence ID" value="NZ_JBHSON010000017.1"/>
</dbReference>
<keyword evidence="4" id="KW-1185">Reference proteome</keyword>
<evidence type="ECO:0000313" key="4">
    <source>
        <dbReference type="Proteomes" id="UP001596074"/>
    </source>
</evidence>
<keyword evidence="2" id="KW-0472">Membrane</keyword>
<dbReference type="EMBL" id="JBHSON010000017">
    <property type="protein sequence ID" value="MFC5746810.1"/>
    <property type="molecule type" value="Genomic_DNA"/>
</dbReference>
<feature type="transmembrane region" description="Helical" evidence="2">
    <location>
        <begin position="142"/>
        <end position="165"/>
    </location>
</feature>
<name>A0ABW1A0Z9_9ACTN</name>
<evidence type="ECO:0000256" key="2">
    <source>
        <dbReference type="SAM" id="Phobius"/>
    </source>
</evidence>
<feature type="transmembrane region" description="Helical" evidence="2">
    <location>
        <begin position="110"/>
        <end position="130"/>
    </location>
</feature>
<evidence type="ECO:0000313" key="3">
    <source>
        <dbReference type="EMBL" id="MFC5746810.1"/>
    </source>
</evidence>
<evidence type="ECO:0008006" key="5">
    <source>
        <dbReference type="Google" id="ProtNLM"/>
    </source>
</evidence>
<proteinExistence type="predicted"/>
<organism evidence="3 4">
    <name type="scientific">Actinomadura rugatobispora</name>
    <dbReference type="NCBI Taxonomy" id="1994"/>
    <lineage>
        <taxon>Bacteria</taxon>
        <taxon>Bacillati</taxon>
        <taxon>Actinomycetota</taxon>
        <taxon>Actinomycetes</taxon>
        <taxon>Streptosporangiales</taxon>
        <taxon>Thermomonosporaceae</taxon>
        <taxon>Actinomadura</taxon>
    </lineage>
</organism>
<keyword evidence="2" id="KW-0812">Transmembrane</keyword>
<gene>
    <name evidence="3" type="ORF">ACFPZN_14385</name>
</gene>
<feature type="compositionally biased region" description="Basic and acidic residues" evidence="1">
    <location>
        <begin position="183"/>
        <end position="194"/>
    </location>
</feature>
<comment type="caution">
    <text evidence="3">The sequence shown here is derived from an EMBL/GenBank/DDBJ whole genome shotgun (WGS) entry which is preliminary data.</text>
</comment>
<feature type="transmembrane region" description="Helical" evidence="2">
    <location>
        <begin position="59"/>
        <end position="82"/>
    </location>
</feature>
<protein>
    <recommendedName>
        <fullName evidence="5">DUF3180 domain-containing protein</fullName>
    </recommendedName>
</protein>
<accession>A0ABW1A0Z9</accession>
<evidence type="ECO:0000256" key="1">
    <source>
        <dbReference type="SAM" id="MobiDB-lite"/>
    </source>
</evidence>